<name>A0A0Q0C449_PSEA0</name>
<dbReference type="RefSeq" id="WP_057434497.1">
    <property type="nucleotide sequence ID" value="NZ_LIHQ01000009.1"/>
</dbReference>
<organism evidence="1 2">
    <name type="scientific">Pseudomonas amygdali pv. ulmi</name>
    <dbReference type="NCBI Taxonomy" id="251720"/>
    <lineage>
        <taxon>Bacteria</taxon>
        <taxon>Pseudomonadati</taxon>
        <taxon>Pseudomonadota</taxon>
        <taxon>Gammaproteobacteria</taxon>
        <taxon>Pseudomonadales</taxon>
        <taxon>Pseudomonadaceae</taxon>
        <taxon>Pseudomonas</taxon>
        <taxon>Pseudomonas amygdali</taxon>
    </lineage>
</organism>
<dbReference type="PATRIC" id="fig|251720.4.peg.562"/>
<proteinExistence type="predicted"/>
<dbReference type="Proteomes" id="UP000050266">
    <property type="component" value="Unassembled WGS sequence"/>
</dbReference>
<evidence type="ECO:0000313" key="2">
    <source>
        <dbReference type="Proteomes" id="UP000050266"/>
    </source>
</evidence>
<gene>
    <name evidence="1" type="ORF">ALO41_00430</name>
</gene>
<dbReference type="AlphaFoldDB" id="A0A0Q0C449"/>
<sequence length="158" mass="17596">MMSQMDPKQFDRVRVVMTAAQNILEAAENDRATVSQLLAKLQQLEEKVDRSLAQIPSTIDDSLNSLASATAQSAADQLCEKFVDANKAADKATQQFEAAGRNILRKYWIALTVSQVVFALILLTGAYCFIPSKEEIASRQNQYAELKRSIDALNTRKR</sequence>
<comment type="caution">
    <text evidence="1">The sequence shown here is derived from an EMBL/GenBank/DDBJ whole genome shotgun (WGS) entry which is preliminary data.</text>
</comment>
<reference evidence="1 2" key="1">
    <citation type="submission" date="2015-09" db="EMBL/GenBank/DDBJ databases">
        <title>Genome announcement of multiple Pseudomonas syringae strains.</title>
        <authorList>
            <person name="Thakur S."/>
            <person name="Wang P.W."/>
            <person name="Gong Y."/>
            <person name="Weir B.S."/>
            <person name="Guttman D.S."/>
        </authorList>
    </citation>
    <scope>NUCLEOTIDE SEQUENCE [LARGE SCALE GENOMIC DNA]</scope>
    <source>
        <strain evidence="1 2">ICMP3962</strain>
    </source>
</reference>
<evidence type="ECO:0000313" key="1">
    <source>
        <dbReference type="EMBL" id="KPZ05034.1"/>
    </source>
</evidence>
<dbReference type="EMBL" id="LJRQ01000449">
    <property type="protein sequence ID" value="KPZ05034.1"/>
    <property type="molecule type" value="Genomic_DNA"/>
</dbReference>
<protein>
    <submittedName>
        <fullName evidence="1">Uncharacterized protein</fullName>
    </submittedName>
</protein>
<accession>A0A0Q0C449</accession>